<feature type="domain" description="OmpR/PhoB-type" evidence="12">
    <location>
        <begin position="131"/>
        <end position="231"/>
    </location>
</feature>
<evidence type="ECO:0000259" key="12">
    <source>
        <dbReference type="PROSITE" id="PS51755"/>
    </source>
</evidence>
<dbReference type="AlphaFoldDB" id="A0A1V0GZE6"/>
<dbReference type="InterPro" id="IPR036388">
    <property type="entry name" value="WH-like_DNA-bd_sf"/>
</dbReference>
<dbReference type="Gene3D" id="6.10.250.690">
    <property type="match status" value="1"/>
</dbReference>
<evidence type="ECO:0000256" key="2">
    <source>
        <dbReference type="ARBA" id="ARBA00022490"/>
    </source>
</evidence>
<dbReference type="PROSITE" id="PS50110">
    <property type="entry name" value="RESPONSE_REGULATORY"/>
    <property type="match status" value="1"/>
</dbReference>
<keyword evidence="7" id="KW-0804">Transcription</keyword>
<dbReference type="InterPro" id="IPR039420">
    <property type="entry name" value="WalR-like"/>
</dbReference>
<evidence type="ECO:0000256" key="8">
    <source>
        <dbReference type="ARBA" id="ARBA00067337"/>
    </source>
</evidence>
<dbReference type="GO" id="GO:0000976">
    <property type="term" value="F:transcription cis-regulatory region binding"/>
    <property type="evidence" value="ECO:0007669"/>
    <property type="project" value="TreeGrafter"/>
</dbReference>
<dbReference type="InterPro" id="IPR001789">
    <property type="entry name" value="Sig_transdc_resp-reg_receiver"/>
</dbReference>
<feature type="domain" description="Response regulatory" evidence="11">
    <location>
        <begin position="7"/>
        <end position="120"/>
    </location>
</feature>
<evidence type="ECO:0000256" key="10">
    <source>
        <dbReference type="PROSITE-ProRule" id="PRU01091"/>
    </source>
</evidence>
<dbReference type="Gene3D" id="1.10.10.10">
    <property type="entry name" value="Winged helix-like DNA-binding domain superfamily/Winged helix DNA-binding domain"/>
    <property type="match status" value="1"/>
</dbReference>
<dbReference type="KEGG" id="pye:A6J80_23110"/>
<evidence type="ECO:0000313" key="14">
    <source>
        <dbReference type="Proteomes" id="UP000191257"/>
    </source>
</evidence>
<name>A0A1V0GZE6_9RHOB</name>
<dbReference type="Proteomes" id="UP000191257">
    <property type="component" value="Plasmid unnamed7"/>
</dbReference>
<dbReference type="SMART" id="SM00448">
    <property type="entry name" value="REC"/>
    <property type="match status" value="1"/>
</dbReference>
<dbReference type="InterPro" id="IPR016032">
    <property type="entry name" value="Sig_transdc_resp-reg_C-effctor"/>
</dbReference>
<keyword evidence="14" id="KW-1185">Reference proteome</keyword>
<dbReference type="GO" id="GO:0005829">
    <property type="term" value="C:cytosol"/>
    <property type="evidence" value="ECO:0007669"/>
    <property type="project" value="TreeGrafter"/>
</dbReference>
<keyword evidence="13" id="KW-0614">Plasmid</keyword>
<evidence type="ECO:0000256" key="4">
    <source>
        <dbReference type="ARBA" id="ARBA00023012"/>
    </source>
</evidence>
<evidence type="ECO:0000256" key="9">
    <source>
        <dbReference type="PROSITE-ProRule" id="PRU00169"/>
    </source>
</evidence>
<comment type="subcellular location">
    <subcellularLocation>
        <location evidence="1">Cytoplasm</location>
    </subcellularLocation>
</comment>
<dbReference type="Pfam" id="PF00486">
    <property type="entry name" value="Trans_reg_C"/>
    <property type="match status" value="1"/>
</dbReference>
<dbReference type="FunFam" id="1.10.10.10:FF:000099">
    <property type="entry name" value="Two-component system response regulator TorR"/>
    <property type="match status" value="1"/>
</dbReference>
<dbReference type="SMART" id="SM00862">
    <property type="entry name" value="Trans_reg_C"/>
    <property type="match status" value="1"/>
</dbReference>
<accession>A0A1V0GZE6</accession>
<dbReference type="RefSeq" id="WP_080623383.1">
    <property type="nucleotide sequence ID" value="NZ_CAWMZI010000008.1"/>
</dbReference>
<dbReference type="PANTHER" id="PTHR48111">
    <property type="entry name" value="REGULATOR OF RPOS"/>
    <property type="match status" value="1"/>
</dbReference>
<evidence type="ECO:0000259" key="11">
    <source>
        <dbReference type="PROSITE" id="PS50110"/>
    </source>
</evidence>
<dbReference type="EMBL" id="CP020447">
    <property type="protein sequence ID" value="ARC39160.1"/>
    <property type="molecule type" value="Genomic_DNA"/>
</dbReference>
<evidence type="ECO:0000256" key="6">
    <source>
        <dbReference type="ARBA" id="ARBA00023125"/>
    </source>
</evidence>
<evidence type="ECO:0000256" key="3">
    <source>
        <dbReference type="ARBA" id="ARBA00022553"/>
    </source>
</evidence>
<dbReference type="SUPFAM" id="SSF52172">
    <property type="entry name" value="CheY-like"/>
    <property type="match status" value="1"/>
</dbReference>
<dbReference type="Gene3D" id="3.40.50.2300">
    <property type="match status" value="1"/>
</dbReference>
<keyword evidence="2" id="KW-0963">Cytoplasm</keyword>
<protein>
    <recommendedName>
        <fullName evidence="8">Regulatory protein VirG</fullName>
    </recommendedName>
</protein>
<evidence type="ECO:0000256" key="5">
    <source>
        <dbReference type="ARBA" id="ARBA00023015"/>
    </source>
</evidence>
<proteinExistence type="predicted"/>
<feature type="DNA-binding region" description="OmpR/PhoB-type" evidence="10">
    <location>
        <begin position="131"/>
        <end position="231"/>
    </location>
</feature>
<feature type="modified residue" description="4-aspartylphosphate" evidence="9">
    <location>
        <position position="56"/>
    </location>
</feature>
<dbReference type="GO" id="GO:0000156">
    <property type="term" value="F:phosphorelay response regulator activity"/>
    <property type="evidence" value="ECO:0007669"/>
    <property type="project" value="TreeGrafter"/>
</dbReference>
<keyword evidence="6 10" id="KW-0238">DNA-binding</keyword>
<geneLocation type="plasmid" evidence="13 14">
    <name>unnamed7</name>
</geneLocation>
<sequence length="234" mass="25867">MSDRASHIVIIEDEPVTRGALTAYLQSFGHRITECASAEAADRVLGSDPADLLIVDINLTGKDGLEITREQRARSEIGIILLSGRTDEVDRIVGLELGADDYVCKPFNRRELAARVKNLLRRTAAMRQMARRRVGFAGFRFDITGRQLCDASGRQIALTRAEFELLRAFVGNPGVVMDRDRLLANITHRVDDSGGRTVDVLVRRLRRKLGDDPKAPRILGTAHGEGYVFTAALT</sequence>
<evidence type="ECO:0000256" key="7">
    <source>
        <dbReference type="ARBA" id="ARBA00023163"/>
    </source>
</evidence>
<keyword evidence="4" id="KW-0902">Two-component regulatory system</keyword>
<dbReference type="CDD" id="cd00383">
    <property type="entry name" value="trans_reg_C"/>
    <property type="match status" value="1"/>
</dbReference>
<keyword evidence="5" id="KW-0805">Transcription regulation</keyword>
<dbReference type="Pfam" id="PF00072">
    <property type="entry name" value="Response_reg"/>
    <property type="match status" value="1"/>
</dbReference>
<evidence type="ECO:0000313" key="13">
    <source>
        <dbReference type="EMBL" id="ARC39160.1"/>
    </source>
</evidence>
<dbReference type="PROSITE" id="PS51755">
    <property type="entry name" value="OMPR_PHOB"/>
    <property type="match status" value="1"/>
</dbReference>
<keyword evidence="3 9" id="KW-0597">Phosphoprotein</keyword>
<dbReference type="InterPro" id="IPR001867">
    <property type="entry name" value="OmpR/PhoB-type_DNA-bd"/>
</dbReference>
<evidence type="ECO:0000256" key="1">
    <source>
        <dbReference type="ARBA" id="ARBA00004496"/>
    </source>
</evidence>
<dbReference type="PANTHER" id="PTHR48111:SF58">
    <property type="entry name" value="TORCAD OPERON TRANSCRIPTIONAL REGULATORY PROTEIN TORR"/>
    <property type="match status" value="1"/>
</dbReference>
<dbReference type="SUPFAM" id="SSF46894">
    <property type="entry name" value="C-terminal effector domain of the bipartite response regulators"/>
    <property type="match status" value="1"/>
</dbReference>
<dbReference type="GO" id="GO:0006355">
    <property type="term" value="P:regulation of DNA-templated transcription"/>
    <property type="evidence" value="ECO:0007669"/>
    <property type="project" value="InterPro"/>
</dbReference>
<dbReference type="InterPro" id="IPR011006">
    <property type="entry name" value="CheY-like_superfamily"/>
</dbReference>
<dbReference type="GO" id="GO:0032993">
    <property type="term" value="C:protein-DNA complex"/>
    <property type="evidence" value="ECO:0007669"/>
    <property type="project" value="TreeGrafter"/>
</dbReference>
<organism evidence="13 14">
    <name type="scientific">Paracoccus yeei</name>
    <dbReference type="NCBI Taxonomy" id="147645"/>
    <lineage>
        <taxon>Bacteria</taxon>
        <taxon>Pseudomonadati</taxon>
        <taxon>Pseudomonadota</taxon>
        <taxon>Alphaproteobacteria</taxon>
        <taxon>Rhodobacterales</taxon>
        <taxon>Paracoccaceae</taxon>
        <taxon>Paracoccus</taxon>
    </lineage>
</organism>
<reference evidence="13" key="1">
    <citation type="submission" date="2017-12" db="EMBL/GenBank/DDBJ databases">
        <title>FDA dAtabase for Regulatory Grade micrObial Sequences (FDA-ARGOS): Supporting development and validation of Infectious Disease Dx tests.</title>
        <authorList>
            <person name="Campos J."/>
            <person name="Goldberg B."/>
            <person name="Tallon L."/>
            <person name="Sadzewicz L."/>
            <person name="Sengamalay N."/>
            <person name="Ott S."/>
            <person name="Godinez A."/>
            <person name="Nagaraj S."/>
            <person name="Vyas G."/>
            <person name="Aluvathingal J."/>
            <person name="Nadendla S."/>
            <person name="Geyer C."/>
            <person name="Nandy P."/>
            <person name="Hobson J."/>
            <person name="Sichtig H."/>
        </authorList>
    </citation>
    <scope>NUCLEOTIDE SEQUENCE</scope>
    <source>
        <strain evidence="13">FDAARGOS_252</strain>
        <plasmid evidence="13">unnamed7</plasmid>
    </source>
</reference>
<gene>
    <name evidence="13" type="ORF">A6J80_23110</name>
</gene>